<dbReference type="EnsemblMetazoa" id="G8945.1">
    <property type="protein sequence ID" value="G8945.1:cds"/>
    <property type="gene ID" value="G8945"/>
</dbReference>
<dbReference type="GO" id="GO:0051015">
    <property type="term" value="F:actin filament binding"/>
    <property type="evidence" value="ECO:0007669"/>
    <property type="project" value="TreeGrafter"/>
</dbReference>
<keyword evidence="4 5" id="KW-0440">LIM domain</keyword>
<reference evidence="7" key="1">
    <citation type="submission" date="2022-08" db="UniProtKB">
        <authorList>
            <consortium name="EnsemblMetazoa"/>
        </authorList>
    </citation>
    <scope>IDENTIFICATION</scope>
    <source>
        <strain evidence="7">05x7-T-G4-1.051#20</strain>
    </source>
</reference>
<dbReference type="InterPro" id="IPR001781">
    <property type="entry name" value="Znf_LIM"/>
</dbReference>
<evidence type="ECO:0000259" key="6">
    <source>
        <dbReference type="PROSITE" id="PS50023"/>
    </source>
</evidence>
<evidence type="ECO:0000256" key="5">
    <source>
        <dbReference type="PROSITE-ProRule" id="PRU00125"/>
    </source>
</evidence>
<dbReference type="PROSITE" id="PS50023">
    <property type="entry name" value="LIM_DOMAIN_2"/>
    <property type="match status" value="1"/>
</dbReference>
<evidence type="ECO:0000313" key="7">
    <source>
        <dbReference type="EnsemblMetazoa" id="G8945.1:cds"/>
    </source>
</evidence>
<dbReference type="SUPFAM" id="SSF57716">
    <property type="entry name" value="Glucocorticoid receptor-like (DNA-binding domain)"/>
    <property type="match status" value="2"/>
</dbReference>
<evidence type="ECO:0000313" key="8">
    <source>
        <dbReference type="Proteomes" id="UP000005408"/>
    </source>
</evidence>
<protein>
    <recommendedName>
        <fullName evidence="6">LIM zinc-binding domain-containing protein</fullName>
    </recommendedName>
</protein>
<keyword evidence="2" id="KW-0677">Repeat</keyword>
<dbReference type="Proteomes" id="UP000005408">
    <property type="component" value="Unassembled WGS sequence"/>
</dbReference>
<dbReference type="Gene3D" id="2.10.110.10">
    <property type="entry name" value="Cysteine Rich Protein"/>
    <property type="match status" value="1"/>
</dbReference>
<feature type="domain" description="LIM zinc-binding" evidence="6">
    <location>
        <begin position="154"/>
        <end position="214"/>
    </location>
</feature>
<dbReference type="CDD" id="cd09447">
    <property type="entry name" value="LIM_LASP"/>
    <property type="match status" value="1"/>
</dbReference>
<dbReference type="GO" id="GO:0046872">
    <property type="term" value="F:metal ion binding"/>
    <property type="evidence" value="ECO:0007669"/>
    <property type="project" value="UniProtKB-KW"/>
</dbReference>
<evidence type="ECO:0000256" key="1">
    <source>
        <dbReference type="ARBA" id="ARBA00022723"/>
    </source>
</evidence>
<evidence type="ECO:0000256" key="2">
    <source>
        <dbReference type="ARBA" id="ARBA00022737"/>
    </source>
</evidence>
<dbReference type="SMART" id="SM00132">
    <property type="entry name" value="LIM"/>
    <property type="match status" value="1"/>
</dbReference>
<dbReference type="PROSITE" id="PS00478">
    <property type="entry name" value="LIM_DOMAIN_1"/>
    <property type="match status" value="1"/>
</dbReference>
<dbReference type="PANTHER" id="PTHR46218:SF4">
    <property type="entry name" value="LIM AND SH3 DOMAIN PROTEIN LASP"/>
    <property type="match status" value="1"/>
</dbReference>
<dbReference type="GO" id="GO:0005925">
    <property type="term" value="C:focal adhesion"/>
    <property type="evidence" value="ECO:0007669"/>
    <property type="project" value="TreeGrafter"/>
</dbReference>
<keyword evidence="3 5" id="KW-0862">Zinc</keyword>
<name>A0A8W8NWZ5_MAGGI</name>
<keyword evidence="1 5" id="KW-0479">Metal-binding</keyword>
<proteinExistence type="predicted"/>
<organism evidence="7 8">
    <name type="scientific">Magallana gigas</name>
    <name type="common">Pacific oyster</name>
    <name type="synonym">Crassostrea gigas</name>
    <dbReference type="NCBI Taxonomy" id="29159"/>
    <lineage>
        <taxon>Eukaryota</taxon>
        <taxon>Metazoa</taxon>
        <taxon>Spiralia</taxon>
        <taxon>Lophotrochozoa</taxon>
        <taxon>Mollusca</taxon>
        <taxon>Bivalvia</taxon>
        <taxon>Autobranchia</taxon>
        <taxon>Pteriomorphia</taxon>
        <taxon>Ostreida</taxon>
        <taxon>Ostreoidea</taxon>
        <taxon>Ostreidae</taxon>
        <taxon>Magallana</taxon>
    </lineage>
</organism>
<accession>A0A8W8NWZ5</accession>
<dbReference type="InterPro" id="IPR051759">
    <property type="entry name" value="LIM-SH3_domain_protein"/>
</dbReference>
<evidence type="ECO:0000256" key="3">
    <source>
        <dbReference type="ARBA" id="ARBA00022833"/>
    </source>
</evidence>
<dbReference type="PANTHER" id="PTHR46218">
    <property type="entry name" value="LASP"/>
    <property type="match status" value="1"/>
</dbReference>
<dbReference type="FunFam" id="2.10.110.10:FF:000102">
    <property type="entry name" value="LIM and SH3 domain protein Lasp"/>
    <property type="match status" value="1"/>
</dbReference>
<dbReference type="AlphaFoldDB" id="A0A8W8NWZ5"/>
<evidence type="ECO:0000256" key="4">
    <source>
        <dbReference type="ARBA" id="ARBA00023038"/>
    </source>
</evidence>
<dbReference type="Pfam" id="PF00412">
    <property type="entry name" value="LIM"/>
    <property type="match status" value="1"/>
</dbReference>
<sequence>MECAIAVSMLNDLEDKHISVESIEIDDDKTTITTARKEVKESLRNLYTGCMSDVEIAELSGLIDLLEQGDSIMANKAFVLNKVLEGTGIGVNTSHFLICQGQITVQKKRRYVTKLLRPTGKRRTVKHKGILCWDGYIGMIDSDLNKMVTFTMSKKCAKCEKTVYPTEELKCLDKFWHKACFKCEVCNMTLNMKNYKGYNKIPYCNVHYPKTSFTAVADTSENQRIKQNTKVQSNFEHNPCKTFQIESERIVVCGEF</sequence>
<keyword evidence="8" id="KW-1185">Reference proteome</keyword>